<dbReference type="AlphaFoldDB" id="A0A1V1PGX4"/>
<accession>A0A1V1PGX4</accession>
<dbReference type="PANTHER" id="PTHR43975">
    <property type="entry name" value="ZGC:101858"/>
    <property type="match status" value="1"/>
</dbReference>
<dbReference type="SUPFAM" id="SSF51735">
    <property type="entry name" value="NAD(P)-binding Rossmann-fold domains"/>
    <property type="match status" value="1"/>
</dbReference>
<dbReference type="PRINTS" id="PR00081">
    <property type="entry name" value="GDHRDH"/>
</dbReference>
<gene>
    <name evidence="2" type="ORF">OMM_00405</name>
</gene>
<evidence type="ECO:0000313" key="2">
    <source>
        <dbReference type="EMBL" id="ETR74151.1"/>
    </source>
</evidence>
<proteinExistence type="inferred from homology"/>
<dbReference type="InterPro" id="IPR002347">
    <property type="entry name" value="SDR_fam"/>
</dbReference>
<dbReference type="CDD" id="cd05233">
    <property type="entry name" value="SDR_c"/>
    <property type="match status" value="1"/>
</dbReference>
<dbReference type="Pfam" id="PF13561">
    <property type="entry name" value="adh_short_C2"/>
    <property type="match status" value="1"/>
</dbReference>
<evidence type="ECO:0000256" key="1">
    <source>
        <dbReference type="ARBA" id="ARBA00006484"/>
    </source>
</evidence>
<comment type="similarity">
    <text evidence="1">Belongs to the short-chain dehydrogenases/reductases (SDR) family.</text>
</comment>
<name>A0A1V1PGX4_9BACT</name>
<protein>
    <submittedName>
        <fullName evidence="2">Short-chain dehydrogenase/reductase SDR</fullName>
    </submittedName>
</protein>
<comment type="caution">
    <text evidence="2">The sequence shown here is derived from an EMBL/GenBank/DDBJ whole genome shotgun (WGS) entry which is preliminary data.</text>
</comment>
<organism evidence="2 3">
    <name type="scientific">Candidatus Magnetoglobus multicellularis str. Araruama</name>
    <dbReference type="NCBI Taxonomy" id="890399"/>
    <lineage>
        <taxon>Bacteria</taxon>
        <taxon>Pseudomonadati</taxon>
        <taxon>Thermodesulfobacteriota</taxon>
        <taxon>Desulfobacteria</taxon>
        <taxon>Desulfobacterales</taxon>
        <taxon>Desulfobacteraceae</taxon>
        <taxon>Candidatus Magnetoglobus</taxon>
    </lineage>
</organism>
<dbReference type="Proteomes" id="UP000189670">
    <property type="component" value="Unassembled WGS sequence"/>
</dbReference>
<dbReference type="InterPro" id="IPR036291">
    <property type="entry name" value="NAD(P)-bd_dom_sf"/>
</dbReference>
<dbReference type="PANTHER" id="PTHR43975:SF2">
    <property type="entry name" value="EG:BACR7A4.14 PROTEIN-RELATED"/>
    <property type="match status" value="1"/>
</dbReference>
<reference evidence="3" key="1">
    <citation type="submission" date="2012-11" db="EMBL/GenBank/DDBJ databases">
        <authorList>
            <person name="Lucero-Rivera Y.E."/>
            <person name="Tovar-Ramirez D."/>
        </authorList>
    </citation>
    <scope>NUCLEOTIDE SEQUENCE [LARGE SCALE GENOMIC DNA]</scope>
    <source>
        <strain evidence="3">Araruama</strain>
    </source>
</reference>
<sequence>MVTGASSGLGRATCLTLDSLGATVCLIGRDDKRLSETLDQMDKKNHIAIQFDLRHFTEYKNKFQYIVEHIGKIDGLIHFAGIRKTIPLKVLKIDSLHELIEINLYSFIELVKHVSKKAFVSGDGASVVVASSVLALRGAKALTGYGSSKAAVDGAVRSLACELAPKNIRINSICPGHVETEMNLEVKKTLSDDAYNQIVKSHPLGIGQPDDVANLAAFLVSDESRWITGATIPIDGGFTARS</sequence>
<dbReference type="EMBL" id="ATBP01000019">
    <property type="protein sequence ID" value="ETR74151.1"/>
    <property type="molecule type" value="Genomic_DNA"/>
</dbReference>
<dbReference type="Gene3D" id="3.40.50.720">
    <property type="entry name" value="NAD(P)-binding Rossmann-like Domain"/>
    <property type="match status" value="1"/>
</dbReference>
<evidence type="ECO:0000313" key="3">
    <source>
        <dbReference type="Proteomes" id="UP000189670"/>
    </source>
</evidence>
<dbReference type="FunFam" id="3.40.50.720:FF:000084">
    <property type="entry name" value="Short-chain dehydrogenase reductase"/>
    <property type="match status" value="1"/>
</dbReference>